<feature type="compositionally biased region" description="Low complexity" evidence="1">
    <location>
        <begin position="27"/>
        <end position="38"/>
    </location>
</feature>
<protein>
    <recommendedName>
        <fullName evidence="3">WW domain-containing protein</fullName>
    </recommendedName>
</protein>
<dbReference type="AlphaFoldDB" id="A0AAW2PTC0"/>
<proteinExistence type="predicted"/>
<accession>A0AAW2PTC0</accession>
<organism evidence="2">
    <name type="scientific">Sesamum calycinum</name>
    <dbReference type="NCBI Taxonomy" id="2727403"/>
    <lineage>
        <taxon>Eukaryota</taxon>
        <taxon>Viridiplantae</taxon>
        <taxon>Streptophyta</taxon>
        <taxon>Embryophyta</taxon>
        <taxon>Tracheophyta</taxon>
        <taxon>Spermatophyta</taxon>
        <taxon>Magnoliopsida</taxon>
        <taxon>eudicotyledons</taxon>
        <taxon>Gunneridae</taxon>
        <taxon>Pentapetalae</taxon>
        <taxon>asterids</taxon>
        <taxon>lamiids</taxon>
        <taxon>Lamiales</taxon>
        <taxon>Pedaliaceae</taxon>
        <taxon>Sesamum</taxon>
    </lineage>
</organism>
<sequence>MATPNMATITASLERSLQNCSLNHQHSSSSSSSSTSSTAAHGPDSPQNLAADAPSLELNSQASLPFHWEQCLDLKTGEIYYINWRTGMKAKEDPRATAEYGGGYYSEEDSSSYDSEGSSSESSPSSSREQWSGNNNNNNNNQENCYYQEKHENEENNSNNSSNVLVVAGCKSCLMYYMVPKQLEICPKCCGQLLHFDRSENGSS</sequence>
<evidence type="ECO:0000313" key="2">
    <source>
        <dbReference type="EMBL" id="KAL0357711.1"/>
    </source>
</evidence>
<reference evidence="2" key="2">
    <citation type="journal article" date="2024" name="Plant">
        <title>Genomic evolution and insights into agronomic trait innovations of Sesamum species.</title>
        <authorList>
            <person name="Miao H."/>
            <person name="Wang L."/>
            <person name="Qu L."/>
            <person name="Liu H."/>
            <person name="Sun Y."/>
            <person name="Le M."/>
            <person name="Wang Q."/>
            <person name="Wei S."/>
            <person name="Zheng Y."/>
            <person name="Lin W."/>
            <person name="Duan Y."/>
            <person name="Cao H."/>
            <person name="Xiong S."/>
            <person name="Wang X."/>
            <person name="Wei L."/>
            <person name="Li C."/>
            <person name="Ma Q."/>
            <person name="Ju M."/>
            <person name="Zhao R."/>
            <person name="Li G."/>
            <person name="Mu C."/>
            <person name="Tian Q."/>
            <person name="Mei H."/>
            <person name="Zhang T."/>
            <person name="Gao T."/>
            <person name="Zhang H."/>
        </authorList>
    </citation>
    <scope>NUCLEOTIDE SEQUENCE</scope>
    <source>
        <strain evidence="2">KEN8</strain>
    </source>
</reference>
<feature type="region of interest" description="Disordered" evidence="1">
    <location>
        <begin position="100"/>
        <end position="143"/>
    </location>
</feature>
<feature type="compositionally biased region" description="Low complexity" evidence="1">
    <location>
        <begin position="112"/>
        <end position="127"/>
    </location>
</feature>
<evidence type="ECO:0008006" key="3">
    <source>
        <dbReference type="Google" id="ProtNLM"/>
    </source>
</evidence>
<name>A0AAW2PTC0_9LAMI</name>
<reference evidence="2" key="1">
    <citation type="submission" date="2020-06" db="EMBL/GenBank/DDBJ databases">
        <authorList>
            <person name="Li T."/>
            <person name="Hu X."/>
            <person name="Zhang T."/>
            <person name="Song X."/>
            <person name="Zhang H."/>
            <person name="Dai N."/>
            <person name="Sheng W."/>
            <person name="Hou X."/>
            <person name="Wei L."/>
        </authorList>
    </citation>
    <scope>NUCLEOTIDE SEQUENCE</scope>
    <source>
        <strain evidence="2">KEN8</strain>
        <tissue evidence="2">Leaf</tissue>
    </source>
</reference>
<dbReference type="InterPro" id="IPR036020">
    <property type="entry name" value="WW_dom_sf"/>
</dbReference>
<feature type="region of interest" description="Disordered" evidence="1">
    <location>
        <begin position="20"/>
        <end position="51"/>
    </location>
</feature>
<dbReference type="PANTHER" id="PTHR14791">
    <property type="entry name" value="BOMB/KIRA PROTEINS"/>
    <property type="match status" value="1"/>
</dbReference>
<comment type="caution">
    <text evidence="2">The sequence shown here is derived from an EMBL/GenBank/DDBJ whole genome shotgun (WGS) entry which is preliminary data.</text>
</comment>
<dbReference type="EMBL" id="JACGWM010000008">
    <property type="protein sequence ID" value="KAL0357711.1"/>
    <property type="molecule type" value="Genomic_DNA"/>
</dbReference>
<evidence type="ECO:0000256" key="1">
    <source>
        <dbReference type="SAM" id="MobiDB-lite"/>
    </source>
</evidence>
<dbReference type="InterPro" id="IPR051105">
    <property type="entry name" value="WWC/KIBRA_Hippo_Reg"/>
</dbReference>
<dbReference type="PANTHER" id="PTHR14791:SF29">
    <property type="entry name" value="PROTEIN KIBRA"/>
    <property type="match status" value="1"/>
</dbReference>
<gene>
    <name evidence="2" type="ORF">Scaly_1456800</name>
</gene>
<dbReference type="Gene3D" id="2.20.70.10">
    <property type="match status" value="1"/>
</dbReference>
<dbReference type="SUPFAM" id="SSF51045">
    <property type="entry name" value="WW domain"/>
    <property type="match status" value="1"/>
</dbReference>